<dbReference type="EMBL" id="JAQQWL010000002">
    <property type="protein sequence ID" value="KAK8085995.1"/>
    <property type="molecule type" value="Genomic_DNA"/>
</dbReference>
<keyword evidence="2" id="KW-1133">Transmembrane helix</keyword>
<keyword evidence="2" id="KW-0472">Membrane</keyword>
<evidence type="ECO:0000313" key="4">
    <source>
        <dbReference type="EMBL" id="KAK8085995.1"/>
    </source>
</evidence>
<dbReference type="RefSeq" id="XP_066720519.1">
    <property type="nucleotide sequence ID" value="XM_066852378.1"/>
</dbReference>
<dbReference type="GeneID" id="92085441"/>
<keyword evidence="3" id="KW-0732">Signal</keyword>
<gene>
    <name evidence="4" type="ORF">PG994_000969</name>
</gene>
<organism evidence="4 5">
    <name type="scientific">Apiospora phragmitis</name>
    <dbReference type="NCBI Taxonomy" id="2905665"/>
    <lineage>
        <taxon>Eukaryota</taxon>
        <taxon>Fungi</taxon>
        <taxon>Dikarya</taxon>
        <taxon>Ascomycota</taxon>
        <taxon>Pezizomycotina</taxon>
        <taxon>Sordariomycetes</taxon>
        <taxon>Xylariomycetidae</taxon>
        <taxon>Amphisphaeriales</taxon>
        <taxon>Apiosporaceae</taxon>
        <taxon>Apiospora</taxon>
    </lineage>
</organism>
<dbReference type="PANTHER" id="PTHR36578:SF1">
    <property type="entry name" value="APPLE DOMAIN-CONTAINING PROTEIN"/>
    <property type="match status" value="1"/>
</dbReference>
<dbReference type="PANTHER" id="PTHR36578">
    <property type="entry name" value="CHROMOSOME 15, WHOLE GENOME SHOTGUN SEQUENCE"/>
    <property type="match status" value="1"/>
</dbReference>
<keyword evidence="5" id="KW-1185">Reference proteome</keyword>
<evidence type="ECO:0000313" key="5">
    <source>
        <dbReference type="Proteomes" id="UP001480595"/>
    </source>
</evidence>
<feature type="chain" id="PRO_5047482569" evidence="3">
    <location>
        <begin position="17"/>
        <end position="536"/>
    </location>
</feature>
<reference evidence="4 5" key="1">
    <citation type="submission" date="2023-01" db="EMBL/GenBank/DDBJ databases">
        <title>Analysis of 21 Apiospora genomes using comparative genomics revels a genus with tremendous synthesis potential of carbohydrate active enzymes and secondary metabolites.</title>
        <authorList>
            <person name="Sorensen T."/>
        </authorList>
    </citation>
    <scope>NUCLEOTIDE SEQUENCE [LARGE SCALE GENOMIC DNA]</scope>
    <source>
        <strain evidence="4 5">CBS 135458</strain>
    </source>
</reference>
<evidence type="ECO:0000256" key="2">
    <source>
        <dbReference type="SAM" id="Phobius"/>
    </source>
</evidence>
<name>A0ABR1WR34_9PEZI</name>
<accession>A0ABR1WR34</accession>
<comment type="caution">
    <text evidence="4">The sequence shown here is derived from an EMBL/GenBank/DDBJ whole genome shotgun (WGS) entry which is preliminary data.</text>
</comment>
<protein>
    <submittedName>
        <fullName evidence="4">Uncharacterized protein</fullName>
    </submittedName>
</protein>
<feature type="signal peptide" evidence="3">
    <location>
        <begin position="1"/>
        <end position="16"/>
    </location>
</feature>
<feature type="transmembrane region" description="Helical" evidence="2">
    <location>
        <begin position="510"/>
        <end position="535"/>
    </location>
</feature>
<evidence type="ECO:0000256" key="1">
    <source>
        <dbReference type="SAM" id="MobiDB-lite"/>
    </source>
</evidence>
<keyword evidence="2" id="KW-0812">Transmembrane</keyword>
<proteinExistence type="predicted"/>
<evidence type="ECO:0000256" key="3">
    <source>
        <dbReference type="SAM" id="SignalP"/>
    </source>
</evidence>
<feature type="region of interest" description="Disordered" evidence="1">
    <location>
        <begin position="53"/>
        <end position="80"/>
    </location>
</feature>
<sequence>MKNSLLLSGCVALANAQSILWNVVDAAPKAPKVTVPKGGKPAVVHYDGNKAKGKVQSSIHPPRPAVTAHRGVPGQAAPLPTAPAGKGAGKYISPVSVPAPASTLYVVRRDGCEPQPLGSGPVPSPDTPDSFLSWPDFANAANGAQAPNNYVQTFANLQAANNDYGYLGFTTLTSYDTQACATACDNTSGCSAINIYFERDPSLNPDDFSCPNPASTTTIKCVFWGGPVDADNAKDKGKPISQFQVVMAGSNGYVKKNFGTLAGYTSPLNGDAVNYALNAPSDCTGANTFMGAKTFTDGPFDASLCAAACEAQTKYNVEHPPATGAPQTCQFFNTYMLMKNGVAEAQICAMANAKFTLQVQGGQFDKYYAMASNPTALEINTYFVQDVAQASQFQLDRSSQHLAILRPSGAAVLYANVNRGVTSGSFPYYFDTEASIVQSWQWLQCQITGGLLACNDGGQLNTNAYSGNLLYLTNGNAGGSTNVTLKALCTKDSSDGHQFDRFLREVNFRFLLTSLGIWVSGFSGCFWAFCIGLILT</sequence>
<dbReference type="Proteomes" id="UP001480595">
    <property type="component" value="Unassembled WGS sequence"/>
</dbReference>